<dbReference type="EMBL" id="FRCP01000011">
    <property type="protein sequence ID" value="SHM52642.1"/>
    <property type="molecule type" value="Genomic_DNA"/>
</dbReference>
<name>A0A1M7JHY1_9FIRM</name>
<feature type="domain" description="Nudix hydrolase" evidence="2">
    <location>
        <begin position="31"/>
        <end position="135"/>
    </location>
</feature>
<dbReference type="InterPro" id="IPR036390">
    <property type="entry name" value="WH_DNA-bd_sf"/>
</dbReference>
<evidence type="ECO:0000313" key="4">
    <source>
        <dbReference type="EMBL" id="SHM52642.1"/>
    </source>
</evidence>
<dbReference type="Pfam" id="PF00293">
    <property type="entry name" value="NUDIX"/>
    <property type="match status" value="1"/>
</dbReference>
<protein>
    <submittedName>
        <fullName evidence="4">8-oxo-dGTP diphosphatase</fullName>
    </submittedName>
</protein>
<proteinExistence type="predicted"/>
<dbReference type="InterPro" id="IPR000086">
    <property type="entry name" value="NUDIX_hydrolase_dom"/>
</dbReference>
<feature type="domain" description="NrtR DNA-binding winged helix" evidence="3">
    <location>
        <begin position="170"/>
        <end position="226"/>
    </location>
</feature>
<dbReference type="InterPro" id="IPR015797">
    <property type="entry name" value="NUDIX_hydrolase-like_dom_sf"/>
</dbReference>
<dbReference type="RefSeq" id="WP_073287747.1">
    <property type="nucleotide sequence ID" value="NZ_FRCP01000011.1"/>
</dbReference>
<accession>A0A1M7JHY1</accession>
<dbReference type="PANTHER" id="PTHR43736">
    <property type="entry name" value="ADP-RIBOSE PYROPHOSPHATASE"/>
    <property type="match status" value="1"/>
</dbReference>
<evidence type="ECO:0000259" key="3">
    <source>
        <dbReference type="Pfam" id="PF21906"/>
    </source>
</evidence>
<dbReference type="PANTHER" id="PTHR43736:SF4">
    <property type="entry name" value="SLR1690 PROTEIN"/>
    <property type="match status" value="1"/>
</dbReference>
<dbReference type="Gene3D" id="1.10.10.10">
    <property type="entry name" value="Winged helix-like DNA-binding domain superfamily/Winged helix DNA-binding domain"/>
    <property type="match status" value="1"/>
</dbReference>
<dbReference type="SUPFAM" id="SSF55811">
    <property type="entry name" value="Nudix"/>
    <property type="match status" value="1"/>
</dbReference>
<dbReference type="SUPFAM" id="SSF46785">
    <property type="entry name" value="Winged helix' DNA-binding domain"/>
    <property type="match status" value="1"/>
</dbReference>
<dbReference type="Gene3D" id="3.90.79.10">
    <property type="entry name" value="Nucleoside Triphosphate Pyrophosphohydrolase"/>
    <property type="match status" value="1"/>
</dbReference>
<dbReference type="Pfam" id="PF21906">
    <property type="entry name" value="WHD_NrtR"/>
    <property type="match status" value="1"/>
</dbReference>
<reference evidence="4 5" key="1">
    <citation type="submission" date="2016-11" db="EMBL/GenBank/DDBJ databases">
        <authorList>
            <person name="Jaros S."/>
            <person name="Januszkiewicz K."/>
            <person name="Wedrychowicz H."/>
        </authorList>
    </citation>
    <scope>NUCLEOTIDE SEQUENCE [LARGE SCALE GENOMIC DNA]</scope>
    <source>
        <strain evidence="4 5">DSM 15930</strain>
    </source>
</reference>
<evidence type="ECO:0000259" key="2">
    <source>
        <dbReference type="Pfam" id="PF00293"/>
    </source>
</evidence>
<dbReference type="STRING" id="1120996.SAMN02746066_02295"/>
<keyword evidence="5" id="KW-1185">Reference proteome</keyword>
<dbReference type="CDD" id="cd18873">
    <property type="entry name" value="NUDIX_NadM_like"/>
    <property type="match status" value="1"/>
</dbReference>
<gene>
    <name evidence="4" type="ORF">SAMN02746066_02295</name>
</gene>
<evidence type="ECO:0000313" key="5">
    <source>
        <dbReference type="Proteomes" id="UP000184038"/>
    </source>
</evidence>
<dbReference type="InterPro" id="IPR036388">
    <property type="entry name" value="WH-like_DNA-bd_sf"/>
</dbReference>
<dbReference type="AlphaFoldDB" id="A0A1M7JHY1"/>
<evidence type="ECO:0000256" key="1">
    <source>
        <dbReference type="SAM" id="MobiDB-lite"/>
    </source>
</evidence>
<dbReference type="Proteomes" id="UP000184038">
    <property type="component" value="Unassembled WGS sequence"/>
</dbReference>
<dbReference type="InterPro" id="IPR054105">
    <property type="entry name" value="WHD_NrtR"/>
</dbReference>
<sequence>MPEKFTKLDKEFLDNYDSSTYDKPSITVDLLVFTIEEEELKIVMIRRKNSPYRGMLSLPGAFVGMEETLDEAASRGIREKTGLKDIYFEQLYTWGEVNRDPRMRIISVSYMALVSIEELYRVAGSSEISSHLYCVDTLLQSKENIAFDHMEMIAYGRERIKNKVEYTQLAFEFLPEKFTLPQLQKINEILLGKELYKANFRKKIKDMVVETKEFTSGGAHRPSKLYVRKNNNDNIEN</sequence>
<organism evidence="4 5">
    <name type="scientific">Anaerosporobacter mobilis DSM 15930</name>
    <dbReference type="NCBI Taxonomy" id="1120996"/>
    <lineage>
        <taxon>Bacteria</taxon>
        <taxon>Bacillati</taxon>
        <taxon>Bacillota</taxon>
        <taxon>Clostridia</taxon>
        <taxon>Lachnospirales</taxon>
        <taxon>Lachnospiraceae</taxon>
        <taxon>Anaerosporobacter</taxon>
    </lineage>
</organism>
<feature type="region of interest" description="Disordered" evidence="1">
    <location>
        <begin position="217"/>
        <end position="237"/>
    </location>
</feature>